<dbReference type="PANTHER" id="PTHR43398:SF1">
    <property type="entry name" value="DOLICHOL-PHOSPHATE MANNOSYLTRANSFERASE SUBUNIT 1"/>
    <property type="match status" value="1"/>
</dbReference>
<evidence type="ECO:0000256" key="3">
    <source>
        <dbReference type="ARBA" id="ARBA00022679"/>
    </source>
</evidence>
<keyword evidence="6" id="KW-1185">Reference proteome</keyword>
<comment type="caution">
    <text evidence="5">The sequence shown here is derived from an EMBL/GenBank/DDBJ whole genome shotgun (WGS) entry which is preliminary data.</text>
</comment>
<dbReference type="RefSeq" id="WP_289164249.1">
    <property type="nucleotide sequence ID" value="NZ_JASZZN010000009.1"/>
</dbReference>
<dbReference type="EMBL" id="JASZZN010000009">
    <property type="protein sequence ID" value="MDM4016599.1"/>
    <property type="molecule type" value="Genomic_DNA"/>
</dbReference>
<dbReference type="Gene3D" id="3.90.550.10">
    <property type="entry name" value="Spore Coat Polysaccharide Biosynthesis Protein SpsA, Chain A"/>
    <property type="match status" value="1"/>
</dbReference>
<gene>
    <name evidence="5" type="ORF">QTN89_14230</name>
</gene>
<evidence type="ECO:0000313" key="6">
    <source>
        <dbReference type="Proteomes" id="UP001239462"/>
    </source>
</evidence>
<reference evidence="5 6" key="1">
    <citation type="submission" date="2023-06" db="EMBL/GenBank/DDBJ databases">
        <title>Roseiconus lacunae JC819 isolated from Gulf of Mannar region, Tamil Nadu.</title>
        <authorList>
            <person name="Pk S."/>
            <person name="Ch S."/>
            <person name="Ch V.R."/>
        </authorList>
    </citation>
    <scope>NUCLEOTIDE SEQUENCE [LARGE SCALE GENOMIC DNA]</scope>
    <source>
        <strain evidence="5 6">JC819</strain>
    </source>
</reference>
<dbReference type="SUPFAM" id="SSF53448">
    <property type="entry name" value="Nucleotide-diphospho-sugar transferases"/>
    <property type="match status" value="1"/>
</dbReference>
<organism evidence="5 6">
    <name type="scientific">Roseiconus lacunae</name>
    <dbReference type="NCBI Taxonomy" id="2605694"/>
    <lineage>
        <taxon>Bacteria</taxon>
        <taxon>Pseudomonadati</taxon>
        <taxon>Planctomycetota</taxon>
        <taxon>Planctomycetia</taxon>
        <taxon>Pirellulales</taxon>
        <taxon>Pirellulaceae</taxon>
        <taxon>Roseiconus</taxon>
    </lineage>
</organism>
<sequence>MTENLSHLSQTTDTLVAICTYNEAGSVEAMLNELREAFSDAVLLVVDDDSPDGTAAIVKTVGERDPKVQLLVRRDQRGLGSAIVDAMRIACDGGFDYFLNLDADLSHSPAQMPALREMAQQDPSLAVVIGSRYVPGGEIVGWPFRRRVMSKLVNRFATGVLRLPVHDCSGSMRCYRTSALREIELSSLRCVGYAVLEEVLVRLHQHGYKFGEVPITFTERQTGHSKLTLREAARSIAYMFRLAFESKR</sequence>
<feature type="domain" description="Glycosyltransferase 2-like" evidence="4">
    <location>
        <begin position="16"/>
        <end position="183"/>
    </location>
</feature>
<accession>A0ABT7PJD3</accession>
<dbReference type="InterPro" id="IPR029044">
    <property type="entry name" value="Nucleotide-diphossugar_trans"/>
</dbReference>
<name>A0ABT7PJD3_9BACT</name>
<dbReference type="CDD" id="cd06442">
    <property type="entry name" value="DPM1_like"/>
    <property type="match status" value="1"/>
</dbReference>
<dbReference type="InterPro" id="IPR039528">
    <property type="entry name" value="DPM1-like"/>
</dbReference>
<evidence type="ECO:0000259" key="4">
    <source>
        <dbReference type="Pfam" id="PF00535"/>
    </source>
</evidence>
<keyword evidence="3" id="KW-0808">Transferase</keyword>
<protein>
    <submittedName>
        <fullName evidence="5">Polyprenol monophosphomannose synthase</fullName>
    </submittedName>
</protein>
<dbReference type="PANTHER" id="PTHR43398">
    <property type="entry name" value="DOLICHOL-PHOSPHATE MANNOSYLTRANSFERASE SUBUNIT 1"/>
    <property type="match status" value="1"/>
</dbReference>
<comment type="similarity">
    <text evidence="1">Belongs to the glycosyltransferase 2 family.</text>
</comment>
<keyword evidence="2" id="KW-0328">Glycosyltransferase</keyword>
<evidence type="ECO:0000256" key="1">
    <source>
        <dbReference type="ARBA" id="ARBA00006739"/>
    </source>
</evidence>
<evidence type="ECO:0000313" key="5">
    <source>
        <dbReference type="EMBL" id="MDM4016599.1"/>
    </source>
</evidence>
<dbReference type="Proteomes" id="UP001239462">
    <property type="component" value="Unassembled WGS sequence"/>
</dbReference>
<evidence type="ECO:0000256" key="2">
    <source>
        <dbReference type="ARBA" id="ARBA00022676"/>
    </source>
</evidence>
<proteinExistence type="inferred from homology"/>
<dbReference type="Pfam" id="PF00535">
    <property type="entry name" value="Glycos_transf_2"/>
    <property type="match status" value="1"/>
</dbReference>
<dbReference type="InterPro" id="IPR001173">
    <property type="entry name" value="Glyco_trans_2-like"/>
</dbReference>